<dbReference type="InterPro" id="IPR000160">
    <property type="entry name" value="GGDEF_dom"/>
</dbReference>
<dbReference type="NCBIfam" id="TIGR00229">
    <property type="entry name" value="sensory_box"/>
    <property type="match status" value="2"/>
</dbReference>
<evidence type="ECO:0000259" key="3">
    <source>
        <dbReference type="PROSITE" id="PS50113"/>
    </source>
</evidence>
<dbReference type="SUPFAM" id="SSF55785">
    <property type="entry name" value="PYP-like sensor domain (PAS domain)"/>
    <property type="match status" value="2"/>
</dbReference>
<evidence type="ECO:0000259" key="2">
    <source>
        <dbReference type="PROSITE" id="PS50112"/>
    </source>
</evidence>
<feature type="domain" description="PAC" evidence="3">
    <location>
        <begin position="210"/>
        <end position="264"/>
    </location>
</feature>
<dbReference type="CDD" id="cd00130">
    <property type="entry name" value="PAS"/>
    <property type="match status" value="2"/>
</dbReference>
<dbReference type="InterPro" id="IPR001610">
    <property type="entry name" value="PAC"/>
</dbReference>
<name>A0A2U2N557_9GAMM</name>
<protein>
    <submittedName>
        <fullName evidence="5">Sensor domain-containing diguanylate cyclase</fullName>
    </submittedName>
</protein>
<comment type="caution">
    <text evidence="5">The sequence shown here is derived from an EMBL/GenBank/DDBJ whole genome shotgun (WGS) entry which is preliminary data.</text>
</comment>
<dbReference type="RefSeq" id="WP_109677107.1">
    <property type="nucleotide sequence ID" value="NZ_CP086615.1"/>
</dbReference>
<dbReference type="OrthoDB" id="9812260at2"/>
<evidence type="ECO:0000256" key="1">
    <source>
        <dbReference type="ARBA" id="ARBA00001946"/>
    </source>
</evidence>
<dbReference type="Pfam" id="PF08448">
    <property type="entry name" value="PAS_4"/>
    <property type="match status" value="1"/>
</dbReference>
<feature type="domain" description="PAS" evidence="2">
    <location>
        <begin position="14"/>
        <end position="65"/>
    </location>
</feature>
<dbReference type="SMART" id="SM00267">
    <property type="entry name" value="GGDEF"/>
    <property type="match status" value="1"/>
</dbReference>
<reference evidence="5 6" key="1">
    <citation type="submission" date="2018-05" db="EMBL/GenBank/DDBJ databases">
        <title>Spiribacter halobius sp. nov., a moderately halophilic bacterium isolated from marine solar saltern.</title>
        <authorList>
            <person name="Zheng W.-S."/>
            <person name="Lu D.-C."/>
            <person name="Du Z.-J."/>
        </authorList>
    </citation>
    <scope>NUCLEOTIDE SEQUENCE [LARGE SCALE GENOMIC DNA]</scope>
    <source>
        <strain evidence="5 6">E85</strain>
    </source>
</reference>
<dbReference type="PANTHER" id="PTHR46663">
    <property type="entry name" value="DIGUANYLATE CYCLASE DGCT-RELATED"/>
    <property type="match status" value="1"/>
</dbReference>
<dbReference type="InterPro" id="IPR000700">
    <property type="entry name" value="PAS-assoc_C"/>
</dbReference>
<dbReference type="Gene3D" id="3.30.70.270">
    <property type="match status" value="1"/>
</dbReference>
<dbReference type="PROSITE" id="PS50113">
    <property type="entry name" value="PAC"/>
    <property type="match status" value="2"/>
</dbReference>
<evidence type="ECO:0000259" key="4">
    <source>
        <dbReference type="PROSITE" id="PS50887"/>
    </source>
</evidence>
<dbReference type="SMART" id="SM00091">
    <property type="entry name" value="PAS"/>
    <property type="match status" value="2"/>
</dbReference>
<sequence>MAVESGSLPPQPDPRELIAEAVEASYNAVVITTAELTAPGPRIVYVNAAFQRMSGYAPEEVIGRSPRLLQGPASDTAELMRLRACLEAGHRFEGRIVNYRRDGRPYHVEWSVAPIRDAAGRTTHFISLQRDVTRRVAAETERGLLLAALDEIPDEVLITDVEGVVIYANRSYRGRTGLAPDAVRGSLATPLDPNRHDGVEALWRRLQAGEGVAHIFTELDAQGRPRHIEQSMAPVRDEAGCIRQYVLTGRDITDRVEAERELKRLATTDALTGLNNRLRFEALVERELNRMTRHGGRFCLVLFDLDGFKSVNDRHGHEAGDAVLVELTRLVAGHVRAEDTLGRWGGEEFTLLLPALGLEQARQAADKLRGLVAAHAFPGVDRITASFGVTEAAPGDTVRSLLRRADAALYRAKDAHKNRVEVVAAGSEATLSNTAE</sequence>
<dbReference type="InterPro" id="IPR043128">
    <property type="entry name" value="Rev_trsase/Diguanyl_cyclase"/>
</dbReference>
<dbReference type="InterPro" id="IPR000014">
    <property type="entry name" value="PAS"/>
</dbReference>
<dbReference type="InterPro" id="IPR052163">
    <property type="entry name" value="DGC-Regulatory_Protein"/>
</dbReference>
<comment type="cofactor">
    <cofactor evidence="1">
        <name>Mg(2+)</name>
        <dbReference type="ChEBI" id="CHEBI:18420"/>
    </cofactor>
</comment>
<feature type="domain" description="PAS" evidence="2">
    <location>
        <begin position="141"/>
        <end position="185"/>
    </location>
</feature>
<feature type="domain" description="PAC" evidence="3">
    <location>
        <begin position="90"/>
        <end position="144"/>
    </location>
</feature>
<organism evidence="5 6">
    <name type="scientific">Sediminicurvatus halobius</name>
    <dbReference type="NCBI Taxonomy" id="2182432"/>
    <lineage>
        <taxon>Bacteria</taxon>
        <taxon>Pseudomonadati</taxon>
        <taxon>Pseudomonadota</taxon>
        <taxon>Gammaproteobacteria</taxon>
        <taxon>Chromatiales</taxon>
        <taxon>Ectothiorhodospiraceae</taxon>
        <taxon>Sediminicurvatus</taxon>
    </lineage>
</organism>
<gene>
    <name evidence="5" type="ORF">DEM34_05600</name>
</gene>
<dbReference type="PANTHER" id="PTHR46663:SF4">
    <property type="entry name" value="DIGUANYLATE CYCLASE DGCT-RELATED"/>
    <property type="match status" value="1"/>
</dbReference>
<dbReference type="InterPro" id="IPR029787">
    <property type="entry name" value="Nucleotide_cyclase"/>
</dbReference>
<dbReference type="GO" id="GO:0003824">
    <property type="term" value="F:catalytic activity"/>
    <property type="evidence" value="ECO:0007669"/>
    <property type="project" value="UniProtKB-ARBA"/>
</dbReference>
<evidence type="ECO:0000313" key="5">
    <source>
        <dbReference type="EMBL" id="PWG64355.1"/>
    </source>
</evidence>
<dbReference type="CDD" id="cd01949">
    <property type="entry name" value="GGDEF"/>
    <property type="match status" value="1"/>
</dbReference>
<dbReference type="InterPro" id="IPR013656">
    <property type="entry name" value="PAS_4"/>
</dbReference>
<dbReference type="EMBL" id="QFFI01000006">
    <property type="protein sequence ID" value="PWG64355.1"/>
    <property type="molecule type" value="Genomic_DNA"/>
</dbReference>
<proteinExistence type="predicted"/>
<dbReference type="PROSITE" id="PS50887">
    <property type="entry name" value="GGDEF"/>
    <property type="match status" value="1"/>
</dbReference>
<dbReference type="Pfam" id="PF00990">
    <property type="entry name" value="GGDEF"/>
    <property type="match status" value="1"/>
</dbReference>
<dbReference type="SMART" id="SM00086">
    <property type="entry name" value="PAC"/>
    <property type="match status" value="2"/>
</dbReference>
<keyword evidence="6" id="KW-1185">Reference proteome</keyword>
<dbReference type="FunFam" id="3.30.70.270:FF:000001">
    <property type="entry name" value="Diguanylate cyclase domain protein"/>
    <property type="match status" value="1"/>
</dbReference>
<feature type="domain" description="GGDEF" evidence="4">
    <location>
        <begin position="296"/>
        <end position="425"/>
    </location>
</feature>
<dbReference type="SUPFAM" id="SSF55073">
    <property type="entry name" value="Nucleotide cyclase"/>
    <property type="match status" value="1"/>
</dbReference>
<dbReference type="NCBIfam" id="TIGR00254">
    <property type="entry name" value="GGDEF"/>
    <property type="match status" value="1"/>
</dbReference>
<dbReference type="Gene3D" id="3.30.450.20">
    <property type="entry name" value="PAS domain"/>
    <property type="match status" value="2"/>
</dbReference>
<evidence type="ECO:0000313" key="6">
    <source>
        <dbReference type="Proteomes" id="UP000245474"/>
    </source>
</evidence>
<accession>A0A2U2N557</accession>
<dbReference type="Proteomes" id="UP000245474">
    <property type="component" value="Unassembled WGS sequence"/>
</dbReference>
<dbReference type="Pfam" id="PF13426">
    <property type="entry name" value="PAS_9"/>
    <property type="match status" value="1"/>
</dbReference>
<dbReference type="InterPro" id="IPR035965">
    <property type="entry name" value="PAS-like_dom_sf"/>
</dbReference>
<dbReference type="AlphaFoldDB" id="A0A2U2N557"/>
<dbReference type="PROSITE" id="PS50112">
    <property type="entry name" value="PAS"/>
    <property type="match status" value="2"/>
</dbReference>